<keyword evidence="3" id="KW-0378">Hydrolase</keyword>
<dbReference type="Proteomes" id="UP001230188">
    <property type="component" value="Unassembled WGS sequence"/>
</dbReference>
<dbReference type="PANTHER" id="PTHR10342">
    <property type="entry name" value="ARYLSULFATASE"/>
    <property type="match status" value="1"/>
</dbReference>
<dbReference type="SUPFAM" id="SSF53335">
    <property type="entry name" value="S-adenosyl-L-methionine-dependent methyltransferases"/>
    <property type="match status" value="1"/>
</dbReference>
<accession>A0AAD7UEX0</accession>
<feature type="domain" description="Sulfatase N-terminal" evidence="6">
    <location>
        <begin position="325"/>
        <end position="692"/>
    </location>
</feature>
<evidence type="ECO:0000313" key="7">
    <source>
        <dbReference type="EMBL" id="KAJ8604058.1"/>
    </source>
</evidence>
<dbReference type="AlphaFoldDB" id="A0AAD7UEX0"/>
<protein>
    <recommendedName>
        <fullName evidence="6">Sulfatase N-terminal domain-containing protein</fullName>
    </recommendedName>
</protein>
<proteinExistence type="inferred from homology"/>
<keyword evidence="5" id="KW-0325">Glycoprotein</keyword>
<dbReference type="Gene3D" id="3.40.720.10">
    <property type="entry name" value="Alkaline Phosphatase, subunit A"/>
    <property type="match status" value="1"/>
</dbReference>
<dbReference type="InterPro" id="IPR017850">
    <property type="entry name" value="Alkaline_phosphatase_core_sf"/>
</dbReference>
<dbReference type="InterPro" id="IPR024607">
    <property type="entry name" value="Sulfatase_CS"/>
</dbReference>
<keyword evidence="8" id="KW-1185">Reference proteome</keyword>
<name>A0AAD7UEX0_9STRA</name>
<dbReference type="PROSITE" id="PS00523">
    <property type="entry name" value="SULFATASE_1"/>
    <property type="match status" value="1"/>
</dbReference>
<dbReference type="InterPro" id="IPR000917">
    <property type="entry name" value="Sulfatase_N"/>
</dbReference>
<comment type="caution">
    <text evidence="7">The sequence shown here is derived from an EMBL/GenBank/DDBJ whole genome shotgun (WGS) entry which is preliminary data.</text>
</comment>
<organism evidence="7 8">
    <name type="scientific">Chrysophaeum taylorii</name>
    <dbReference type="NCBI Taxonomy" id="2483200"/>
    <lineage>
        <taxon>Eukaryota</taxon>
        <taxon>Sar</taxon>
        <taxon>Stramenopiles</taxon>
        <taxon>Ochrophyta</taxon>
        <taxon>Pelagophyceae</taxon>
        <taxon>Pelagomonadales</taxon>
        <taxon>Pelagomonadaceae</taxon>
        <taxon>Chrysophaeum</taxon>
    </lineage>
</organism>
<comment type="similarity">
    <text evidence="1">Belongs to the sulfatase family.</text>
</comment>
<dbReference type="Pfam" id="PF00884">
    <property type="entry name" value="Sulfatase"/>
    <property type="match status" value="1"/>
</dbReference>
<dbReference type="Gene3D" id="3.40.50.150">
    <property type="entry name" value="Vaccinia Virus protein VP39"/>
    <property type="match status" value="1"/>
</dbReference>
<evidence type="ECO:0000256" key="5">
    <source>
        <dbReference type="ARBA" id="ARBA00023180"/>
    </source>
</evidence>
<dbReference type="EMBL" id="JAQMWT010000340">
    <property type="protein sequence ID" value="KAJ8604058.1"/>
    <property type="molecule type" value="Genomic_DNA"/>
</dbReference>
<dbReference type="Pfam" id="PF02353">
    <property type="entry name" value="CMAS"/>
    <property type="match status" value="1"/>
</dbReference>
<evidence type="ECO:0000256" key="2">
    <source>
        <dbReference type="ARBA" id="ARBA00022723"/>
    </source>
</evidence>
<reference evidence="7" key="1">
    <citation type="submission" date="2023-01" db="EMBL/GenBank/DDBJ databases">
        <title>Metagenome sequencing of chrysophaentin producing Chrysophaeum taylorii.</title>
        <authorList>
            <person name="Davison J."/>
            <person name="Bewley C."/>
        </authorList>
    </citation>
    <scope>NUCLEOTIDE SEQUENCE</scope>
    <source>
        <strain evidence="7">NIES-1699</strain>
    </source>
</reference>
<dbReference type="InterPro" id="IPR047115">
    <property type="entry name" value="ARSB"/>
</dbReference>
<dbReference type="CDD" id="cd02440">
    <property type="entry name" value="AdoMet_MTases"/>
    <property type="match status" value="1"/>
</dbReference>
<evidence type="ECO:0000256" key="1">
    <source>
        <dbReference type="ARBA" id="ARBA00008779"/>
    </source>
</evidence>
<keyword evidence="4" id="KW-0106">Calcium</keyword>
<dbReference type="GO" id="GO:0046872">
    <property type="term" value="F:metal ion binding"/>
    <property type="evidence" value="ECO:0007669"/>
    <property type="project" value="UniProtKB-KW"/>
</dbReference>
<keyword evidence="2" id="KW-0479">Metal-binding</keyword>
<gene>
    <name evidence="7" type="ORF">CTAYLR_001741</name>
</gene>
<evidence type="ECO:0000256" key="4">
    <source>
        <dbReference type="ARBA" id="ARBA00022837"/>
    </source>
</evidence>
<dbReference type="GO" id="GO:0008484">
    <property type="term" value="F:sulfuric ester hydrolase activity"/>
    <property type="evidence" value="ECO:0007669"/>
    <property type="project" value="InterPro"/>
</dbReference>
<dbReference type="SUPFAM" id="SSF53649">
    <property type="entry name" value="Alkaline phosphatase-like"/>
    <property type="match status" value="1"/>
</dbReference>
<evidence type="ECO:0000259" key="6">
    <source>
        <dbReference type="Pfam" id="PF00884"/>
    </source>
</evidence>
<dbReference type="PANTHER" id="PTHR10342:SF274">
    <property type="entry name" value="ARYLSULFATASE B"/>
    <property type="match status" value="1"/>
</dbReference>
<dbReference type="Gene3D" id="3.30.1120.10">
    <property type="match status" value="1"/>
</dbReference>
<sequence length="955" mass="105672">MAFAEFFVSYVQRFFPTEVLRLLVWAYLKFFVGWRLRGRDAVVKQILVDRIDRRDEDVTILADTTNEQLYGNDVEFFESHLGPMMKYSACEWPSERASLAEAEEHTIKTYQQILALDALPYGSRVLEAGCGWGSLCLANASKFPNLKFVAFSNSPQQIEYVKKRAPKNLEVYVEDYADFCSQRTKIRGKFDAAVAIETIEHSRNVAKLLAAIADRLKPKARFFVHSLVHQTASYLVDDQDWLGRNFFSGGSILGLNSYLHLKPPTLDLVDLTPVSGVGYSKTLLAWLDKLEHNYDDFVSVYGIPFSMSRRRRRCRRPTRRGAGDIVFILADDIGWNNVGFTGRFGYSSQEDKKEMTPTLDKLAAAGVVLDSHYAYSVCTPSRSSFLTGRLPVYGTVELKDPIWPSAGSKVGLETIGTRLRREGYRTGVFGKWDMGGAAAGHLPVNRGFDASLVYLSHRVDYWTSRDPQVCGYAALDACGCARTSTFSPASAAEAAKRPVEKAGLFPCDGCDGLYDLWKNERPAFEHVDAGLYAEQVYVEAAIEFVEKKNDTKPFFALFAPHSAHCPLQPPGWAVDAVGLEAPELSHQTAIAYAAVLKVLDLAIARLLRHVEWCETLIVFTSDNGGAMLPPASGLDKACQGATNYPLRGGKWAQYEGGVRTATFVSGGRVPEHARGRRVANYPLHVSDWVATLVCGAARSQNGGSYCETAFSAWDLIIFNQKKTAPRRLLPLSHQTILNGSTKLIVGYEGCRDAAGHAAWSPPGAWPDAAASLQDRRVDSESRSSLLLLTEDQVAVLDDACLFDLEMDPAETRNLAYSRPRETLALAQALATLRTNFVPTFRRDPLHSLDVACEAVHSKWCGFLGPSLGLVGGLNSTRVTEGPPAHDVHPTTCTYRRDDGSPATFRRRDVSPIDRSGAVRRDERRLYDFLFTTTTTTTTTTITTDDGLDDRRTAGD</sequence>
<evidence type="ECO:0000313" key="8">
    <source>
        <dbReference type="Proteomes" id="UP001230188"/>
    </source>
</evidence>
<evidence type="ECO:0000256" key="3">
    <source>
        <dbReference type="ARBA" id="ARBA00022801"/>
    </source>
</evidence>
<dbReference type="InterPro" id="IPR029063">
    <property type="entry name" value="SAM-dependent_MTases_sf"/>
</dbReference>